<dbReference type="STRING" id="7897.ENSLACP00000007943"/>
<dbReference type="EMBL" id="AFYH01169373">
    <property type="status" value="NOT_ANNOTATED_CDS"/>
    <property type="molecule type" value="Genomic_DNA"/>
</dbReference>
<evidence type="ECO:0000256" key="1">
    <source>
        <dbReference type="ARBA" id="ARBA00004141"/>
    </source>
</evidence>
<evidence type="ECO:0000256" key="6">
    <source>
        <dbReference type="SAM" id="Phobius"/>
    </source>
</evidence>
<feature type="transmembrane region" description="Helical" evidence="6">
    <location>
        <begin position="158"/>
        <end position="179"/>
    </location>
</feature>
<feature type="transmembrane region" description="Helical" evidence="6">
    <location>
        <begin position="231"/>
        <end position="252"/>
    </location>
</feature>
<evidence type="ECO:0000313" key="8">
    <source>
        <dbReference type="Proteomes" id="UP000008672"/>
    </source>
</evidence>
<feature type="transmembrane region" description="Helical" evidence="6">
    <location>
        <begin position="199"/>
        <end position="219"/>
    </location>
</feature>
<dbReference type="InParanoid" id="H3AE72"/>
<reference evidence="7" key="3">
    <citation type="submission" date="2025-09" db="UniProtKB">
        <authorList>
            <consortium name="Ensembl"/>
        </authorList>
    </citation>
    <scope>IDENTIFICATION</scope>
</reference>
<reference evidence="7" key="2">
    <citation type="submission" date="2025-08" db="UniProtKB">
        <authorList>
            <consortium name="Ensembl"/>
        </authorList>
    </citation>
    <scope>IDENTIFICATION</scope>
</reference>
<organism evidence="7 8">
    <name type="scientific">Latimeria chalumnae</name>
    <name type="common">Coelacanth</name>
    <dbReference type="NCBI Taxonomy" id="7897"/>
    <lineage>
        <taxon>Eukaryota</taxon>
        <taxon>Metazoa</taxon>
        <taxon>Chordata</taxon>
        <taxon>Craniata</taxon>
        <taxon>Vertebrata</taxon>
        <taxon>Euteleostomi</taxon>
        <taxon>Coelacanthiformes</taxon>
        <taxon>Coelacanthidae</taxon>
        <taxon>Latimeria</taxon>
    </lineage>
</organism>
<feature type="transmembrane region" description="Helical" evidence="6">
    <location>
        <begin position="100"/>
        <end position="118"/>
    </location>
</feature>
<reference evidence="8" key="1">
    <citation type="submission" date="2011-08" db="EMBL/GenBank/DDBJ databases">
        <title>The draft genome of Latimeria chalumnae.</title>
        <authorList>
            <person name="Di Palma F."/>
            <person name="Alfoldi J."/>
            <person name="Johnson J."/>
            <person name="Berlin A."/>
            <person name="Gnerre S."/>
            <person name="Jaffe D."/>
            <person name="MacCallum I."/>
            <person name="Young S."/>
            <person name="Walker B.J."/>
            <person name="Lander E."/>
            <person name="Lindblad-Toh K."/>
        </authorList>
    </citation>
    <scope>NUCLEOTIDE SEQUENCE [LARGE SCALE GENOMIC DNA]</scope>
    <source>
        <strain evidence="8">Wild caught</strain>
    </source>
</reference>
<dbReference type="Pfam" id="PF03619">
    <property type="entry name" value="Solute_trans_a"/>
    <property type="match status" value="1"/>
</dbReference>
<keyword evidence="8" id="KW-1185">Reference proteome</keyword>
<dbReference type="GO" id="GO:0016020">
    <property type="term" value="C:membrane"/>
    <property type="evidence" value="ECO:0007669"/>
    <property type="project" value="UniProtKB-SubCell"/>
</dbReference>
<protein>
    <submittedName>
        <fullName evidence="7">Si:dkey-16n15.6</fullName>
    </submittedName>
</protein>
<dbReference type="Ensembl" id="ENSLACT00000008009.1">
    <property type="protein sequence ID" value="ENSLACP00000007943.1"/>
    <property type="gene ID" value="ENSLACG00000007030.1"/>
</dbReference>
<proteinExistence type="predicted"/>
<comment type="subcellular location">
    <subcellularLocation>
        <location evidence="1">Membrane</location>
        <topology evidence="1">Multi-pass membrane protein</topology>
    </subcellularLocation>
</comment>
<sequence length="327" mass="37299">LVATPPPKHLSDTPWWPSLASKLKAVIKGELWIFLIPVMMALVLVALFLEEMGFFFRYVHSYKRRHLYLWILGIYPVFSLTSIIGIFVPRSSYVCNFVASIYHSITLWKFLGLITDFFGGKARMLERLDGQEVPPNPFPCCCCCCLPMIAVNKSNMRWMTIAVFQLSVVRTILFFVNLVLWTDEKYDYGDVDYKNPNSYVNSIIGVSTFVSFYGYLLFYNATKNALQEYGLRAKFICIIIILVLCGLQSGILETLGAVGIIPCTPPFSILMRSQIIYQYAIIVEMFFIGFFARHVFRKVDPSAEGNCSENESPEPKANKCIQTEYSS</sequence>
<evidence type="ECO:0000313" key="7">
    <source>
        <dbReference type="Ensembl" id="ENSLACP00000007943.1"/>
    </source>
</evidence>
<dbReference type="InterPro" id="IPR005178">
    <property type="entry name" value="Ostalpha/TMEM184C"/>
</dbReference>
<dbReference type="EMBL" id="AFYH01169374">
    <property type="status" value="NOT_ANNOTATED_CDS"/>
    <property type="molecule type" value="Genomic_DNA"/>
</dbReference>
<dbReference type="eggNOG" id="ENOG502R3BX">
    <property type="taxonomic scope" value="Eukaryota"/>
</dbReference>
<feature type="transmembrane region" description="Helical" evidence="6">
    <location>
        <begin position="275"/>
        <end position="292"/>
    </location>
</feature>
<dbReference type="Proteomes" id="UP000008672">
    <property type="component" value="Unassembled WGS sequence"/>
</dbReference>
<dbReference type="SMART" id="SM01417">
    <property type="entry name" value="Solute_trans_a"/>
    <property type="match status" value="1"/>
</dbReference>
<feature type="transmembrane region" description="Helical" evidence="6">
    <location>
        <begin position="67"/>
        <end position="88"/>
    </location>
</feature>
<evidence type="ECO:0000256" key="4">
    <source>
        <dbReference type="ARBA" id="ARBA00023136"/>
    </source>
</evidence>
<dbReference type="PANTHER" id="PTHR23423">
    <property type="entry name" value="ORGANIC SOLUTE TRANSPORTER-RELATED"/>
    <property type="match status" value="1"/>
</dbReference>
<evidence type="ECO:0000256" key="3">
    <source>
        <dbReference type="ARBA" id="ARBA00022989"/>
    </source>
</evidence>
<name>H3AE72_LATCH</name>
<evidence type="ECO:0000256" key="2">
    <source>
        <dbReference type="ARBA" id="ARBA00022692"/>
    </source>
</evidence>
<evidence type="ECO:0000256" key="5">
    <source>
        <dbReference type="SAM" id="MobiDB-lite"/>
    </source>
</evidence>
<dbReference type="GeneTree" id="ENSGT00940000166825"/>
<dbReference type="AlphaFoldDB" id="H3AE72"/>
<keyword evidence="2 6" id="KW-0812">Transmembrane</keyword>
<keyword evidence="3 6" id="KW-1133">Transmembrane helix</keyword>
<dbReference type="OMA" id="QIWIFLI"/>
<feature type="region of interest" description="Disordered" evidence="5">
    <location>
        <begin position="304"/>
        <end position="327"/>
    </location>
</feature>
<feature type="transmembrane region" description="Helical" evidence="6">
    <location>
        <begin position="31"/>
        <end position="55"/>
    </location>
</feature>
<dbReference type="HOGENOM" id="CLU_054316_1_0_1"/>
<keyword evidence="4 6" id="KW-0472">Membrane</keyword>
<accession>H3AE72</accession>